<comment type="caution">
    <text evidence="2">The sequence shown here is derived from an EMBL/GenBank/DDBJ whole genome shotgun (WGS) entry which is preliminary data.</text>
</comment>
<keyword evidence="1" id="KW-0812">Transmembrane</keyword>
<keyword evidence="1" id="KW-1133">Transmembrane helix</keyword>
<dbReference type="AlphaFoldDB" id="A0A822XA68"/>
<keyword evidence="1" id="KW-0472">Membrane</keyword>
<evidence type="ECO:0000313" key="2">
    <source>
        <dbReference type="EMBL" id="DAD18344.1"/>
    </source>
</evidence>
<dbReference type="EMBL" id="DUZY01000001">
    <property type="protein sequence ID" value="DAD18344.1"/>
    <property type="molecule type" value="Genomic_DNA"/>
</dbReference>
<feature type="transmembrane region" description="Helical" evidence="1">
    <location>
        <begin position="41"/>
        <end position="59"/>
    </location>
</feature>
<reference evidence="2 3" key="1">
    <citation type="journal article" date="2020" name="Mol. Biol. Evol.">
        <title>Distinct Expression and Methylation Patterns for Genes with Different Fates following a Single Whole-Genome Duplication in Flowering Plants.</title>
        <authorList>
            <person name="Shi T."/>
            <person name="Rahmani R.S."/>
            <person name="Gugger P.F."/>
            <person name="Wang M."/>
            <person name="Li H."/>
            <person name="Zhang Y."/>
            <person name="Li Z."/>
            <person name="Wang Q."/>
            <person name="Van de Peer Y."/>
            <person name="Marchal K."/>
            <person name="Chen J."/>
        </authorList>
    </citation>
    <scope>NUCLEOTIDE SEQUENCE [LARGE SCALE GENOMIC DNA]</scope>
    <source>
        <tissue evidence="2">Leaf</tissue>
    </source>
</reference>
<protein>
    <submittedName>
        <fullName evidence="2">Uncharacterized protein</fullName>
    </submittedName>
</protein>
<evidence type="ECO:0000256" key="1">
    <source>
        <dbReference type="SAM" id="Phobius"/>
    </source>
</evidence>
<organism evidence="2 3">
    <name type="scientific">Nelumbo nucifera</name>
    <name type="common">Sacred lotus</name>
    <dbReference type="NCBI Taxonomy" id="4432"/>
    <lineage>
        <taxon>Eukaryota</taxon>
        <taxon>Viridiplantae</taxon>
        <taxon>Streptophyta</taxon>
        <taxon>Embryophyta</taxon>
        <taxon>Tracheophyta</taxon>
        <taxon>Spermatophyta</taxon>
        <taxon>Magnoliopsida</taxon>
        <taxon>Proteales</taxon>
        <taxon>Nelumbonaceae</taxon>
        <taxon>Nelumbo</taxon>
    </lineage>
</organism>
<dbReference type="Proteomes" id="UP000607653">
    <property type="component" value="Unassembled WGS sequence"/>
</dbReference>
<name>A0A822XA68_NELNU</name>
<gene>
    <name evidence="2" type="ORF">HUJ06_019807</name>
</gene>
<sequence>MFSPLPPPNIYWGWSICIGFKDLFSLFSFIFFNISMAKTATVFQIISLSLMVFLGALSLCKISDVDVN</sequence>
<feature type="transmembrane region" description="Helical" evidence="1">
    <location>
        <begin position="12"/>
        <end position="34"/>
    </location>
</feature>
<evidence type="ECO:0000313" key="3">
    <source>
        <dbReference type="Proteomes" id="UP000607653"/>
    </source>
</evidence>
<proteinExistence type="predicted"/>
<keyword evidence="3" id="KW-1185">Reference proteome</keyword>
<accession>A0A822XA68</accession>